<keyword evidence="3" id="KW-1185">Reference proteome</keyword>
<reference evidence="3" key="1">
    <citation type="journal article" date="2015" name="Genome Announc.">
        <title>Genome sequence of the AIDS-associated pathogen Penicillium marneffei (ATCC18224) and its near taxonomic relative Talaromyces stipitatus (ATCC10500).</title>
        <authorList>
            <person name="Nierman W.C."/>
            <person name="Fedorova-Abrams N.D."/>
            <person name="Andrianopoulos A."/>
        </authorList>
    </citation>
    <scope>NUCLEOTIDE SEQUENCE [LARGE SCALE GENOMIC DNA]</scope>
    <source>
        <strain evidence="3">ATCC 10500 / CBS 375.48 / QM 6759 / NRRL 1006</strain>
    </source>
</reference>
<dbReference type="RefSeq" id="XP_002478515.1">
    <property type="nucleotide sequence ID" value="XM_002478470.1"/>
</dbReference>
<protein>
    <recommendedName>
        <fullName evidence="1">GST N-terminal domain-containing protein</fullName>
    </recommendedName>
</protein>
<proteinExistence type="predicted"/>
<dbReference type="PhylomeDB" id="B8M288"/>
<evidence type="ECO:0000313" key="3">
    <source>
        <dbReference type="Proteomes" id="UP000001745"/>
    </source>
</evidence>
<dbReference type="HOGENOM" id="CLU_088985_0_0_1"/>
<sequence length="282" mass="31981">MTDLANAEYTLYSSPFSLYSMMARHTIQLGRTTHSAKPPKDITLKFVNRGKEENLSEYYLTKVNPKGQVPAMTGNVLKQPLTDSISISLYLAENHYPDLLPDEHAAVIKDLLQRFHSVYGLSFSNKNPTPEMIQHNPSPVEDFLKRTDISPEYRKALEAKLKFHNENNGIAFHPDVVAKARADLRTIFAEIIELRRQSGALKTPAEWIFGNKVGPTVLDSHMLPLVLRCIEVGNAELVPQELQLWAKTNEKSPTWEKVMHGRPTRYDPSMGPVEDMHDMMSL</sequence>
<dbReference type="VEuPathDB" id="FungiDB:TSTA_087880"/>
<dbReference type="InParanoid" id="B8M288"/>
<dbReference type="SUPFAM" id="SSF52833">
    <property type="entry name" value="Thioredoxin-like"/>
    <property type="match status" value="1"/>
</dbReference>
<accession>B8M288</accession>
<dbReference type="EMBL" id="EQ962653">
    <property type="protein sequence ID" value="EED21552.1"/>
    <property type="molecule type" value="Genomic_DNA"/>
</dbReference>
<dbReference type="Proteomes" id="UP000001745">
    <property type="component" value="Unassembled WGS sequence"/>
</dbReference>
<feature type="domain" description="GST N-terminal" evidence="1">
    <location>
        <begin position="7"/>
        <end position="99"/>
    </location>
</feature>
<name>B8M288_TALSN</name>
<dbReference type="GeneID" id="8100917"/>
<dbReference type="OrthoDB" id="412788at2759"/>
<dbReference type="OMA" id="SLYSMMA"/>
<evidence type="ECO:0000259" key="1">
    <source>
        <dbReference type="PROSITE" id="PS50404"/>
    </source>
</evidence>
<dbReference type="eggNOG" id="ENOG502SMRJ">
    <property type="taxonomic scope" value="Eukaryota"/>
</dbReference>
<dbReference type="InterPro" id="IPR036249">
    <property type="entry name" value="Thioredoxin-like_sf"/>
</dbReference>
<dbReference type="PROSITE" id="PS50404">
    <property type="entry name" value="GST_NTER"/>
    <property type="match status" value="1"/>
</dbReference>
<dbReference type="Gene3D" id="3.40.30.10">
    <property type="entry name" value="Glutaredoxin"/>
    <property type="match status" value="1"/>
</dbReference>
<gene>
    <name evidence="2" type="ORF">TSTA_087880</name>
</gene>
<dbReference type="InterPro" id="IPR004045">
    <property type="entry name" value="Glutathione_S-Trfase_N"/>
</dbReference>
<evidence type="ECO:0000313" key="2">
    <source>
        <dbReference type="EMBL" id="EED21552.1"/>
    </source>
</evidence>
<dbReference type="AlphaFoldDB" id="B8M288"/>
<organism evidence="2 3">
    <name type="scientific">Talaromyces stipitatus (strain ATCC 10500 / CBS 375.48 / QM 6759 / NRRL 1006)</name>
    <name type="common">Penicillium stipitatum</name>
    <dbReference type="NCBI Taxonomy" id="441959"/>
    <lineage>
        <taxon>Eukaryota</taxon>
        <taxon>Fungi</taxon>
        <taxon>Dikarya</taxon>
        <taxon>Ascomycota</taxon>
        <taxon>Pezizomycotina</taxon>
        <taxon>Eurotiomycetes</taxon>
        <taxon>Eurotiomycetidae</taxon>
        <taxon>Eurotiales</taxon>
        <taxon>Trichocomaceae</taxon>
        <taxon>Talaromyces</taxon>
        <taxon>Talaromyces sect. Talaromyces</taxon>
    </lineage>
</organism>